<dbReference type="Proteomes" id="UP000238479">
    <property type="component" value="Chromosome 5"/>
</dbReference>
<evidence type="ECO:0000313" key="2">
    <source>
        <dbReference type="Proteomes" id="UP000238479"/>
    </source>
</evidence>
<dbReference type="EMBL" id="PDCK01000043">
    <property type="protein sequence ID" value="PRQ31040.1"/>
    <property type="molecule type" value="Genomic_DNA"/>
</dbReference>
<organism evidence="1 2">
    <name type="scientific">Rosa chinensis</name>
    <name type="common">China rose</name>
    <dbReference type="NCBI Taxonomy" id="74649"/>
    <lineage>
        <taxon>Eukaryota</taxon>
        <taxon>Viridiplantae</taxon>
        <taxon>Streptophyta</taxon>
        <taxon>Embryophyta</taxon>
        <taxon>Tracheophyta</taxon>
        <taxon>Spermatophyta</taxon>
        <taxon>Magnoliopsida</taxon>
        <taxon>eudicotyledons</taxon>
        <taxon>Gunneridae</taxon>
        <taxon>Pentapetalae</taxon>
        <taxon>rosids</taxon>
        <taxon>fabids</taxon>
        <taxon>Rosales</taxon>
        <taxon>Rosaceae</taxon>
        <taxon>Rosoideae</taxon>
        <taxon>Rosoideae incertae sedis</taxon>
        <taxon>Rosa</taxon>
    </lineage>
</organism>
<keyword evidence="2" id="KW-1185">Reference proteome</keyword>
<dbReference type="STRING" id="74649.A0A2P6QA42"/>
<dbReference type="Gramene" id="PRQ31040">
    <property type="protein sequence ID" value="PRQ31040"/>
    <property type="gene ID" value="RchiOBHm_Chr5g0031111"/>
</dbReference>
<name>A0A2P6QA42_ROSCH</name>
<dbReference type="AlphaFoldDB" id="A0A2P6QA42"/>
<proteinExistence type="predicted"/>
<gene>
    <name evidence="1" type="ORF">RchiOBHm_Chr5g0031111</name>
</gene>
<reference evidence="1 2" key="1">
    <citation type="journal article" date="2018" name="Nat. Genet.">
        <title>The Rosa genome provides new insights in the design of modern roses.</title>
        <authorList>
            <person name="Bendahmane M."/>
        </authorList>
    </citation>
    <scope>NUCLEOTIDE SEQUENCE [LARGE SCALE GENOMIC DNA]</scope>
    <source>
        <strain evidence="2">cv. Old Blush</strain>
    </source>
</reference>
<sequence length="191" mass="21092">MVAYGFLFCSKVTLMISILGLNRTMRAVLIDWLVEVSVPLEALQPLWTSMNRKSWGRKLHSSSSAEDLLQWAVKARKSYSQNDIDEVCIEVADYIQSLVGCGSFGLCKDNQCVACPSSNGLLGWSETCAPEKLTSCKANSFQFHYYKVEGADHFLSKYTRGSAAKEVDIVVRSVVQTASVWDTSAVGLLMS</sequence>
<accession>A0A2P6QA42</accession>
<protein>
    <submittedName>
        <fullName evidence="1">Uncharacterized protein</fullName>
    </submittedName>
</protein>
<comment type="caution">
    <text evidence="1">The sequence shown here is derived from an EMBL/GenBank/DDBJ whole genome shotgun (WGS) entry which is preliminary data.</text>
</comment>
<evidence type="ECO:0000313" key="1">
    <source>
        <dbReference type="EMBL" id="PRQ31040.1"/>
    </source>
</evidence>